<feature type="region of interest" description="Disordered" evidence="1">
    <location>
        <begin position="1"/>
        <end position="89"/>
    </location>
</feature>
<evidence type="ECO:0000256" key="1">
    <source>
        <dbReference type="SAM" id="MobiDB-lite"/>
    </source>
</evidence>
<organism evidence="2 3">
    <name type="scientific">Marmota monax</name>
    <name type="common">Woodchuck</name>
    <dbReference type="NCBI Taxonomy" id="9995"/>
    <lineage>
        <taxon>Eukaryota</taxon>
        <taxon>Metazoa</taxon>
        <taxon>Chordata</taxon>
        <taxon>Craniata</taxon>
        <taxon>Vertebrata</taxon>
        <taxon>Euteleostomi</taxon>
        <taxon>Mammalia</taxon>
        <taxon>Eutheria</taxon>
        <taxon>Euarchontoglires</taxon>
        <taxon>Glires</taxon>
        <taxon>Rodentia</taxon>
        <taxon>Sciuromorpha</taxon>
        <taxon>Sciuridae</taxon>
        <taxon>Xerinae</taxon>
        <taxon>Marmotini</taxon>
        <taxon>Marmota</taxon>
    </lineage>
</organism>
<evidence type="ECO:0000313" key="2">
    <source>
        <dbReference type="EMBL" id="VTJ78495.1"/>
    </source>
</evidence>
<feature type="compositionally biased region" description="Low complexity" evidence="1">
    <location>
        <begin position="69"/>
        <end position="82"/>
    </location>
</feature>
<reference evidence="2" key="1">
    <citation type="submission" date="2019-04" db="EMBL/GenBank/DDBJ databases">
        <authorList>
            <person name="Alioto T."/>
            <person name="Alioto T."/>
        </authorList>
    </citation>
    <scope>NUCLEOTIDE SEQUENCE [LARGE SCALE GENOMIC DNA]</scope>
</reference>
<proteinExistence type="predicted"/>
<feature type="non-terminal residue" evidence="2">
    <location>
        <position position="1"/>
    </location>
</feature>
<dbReference type="Proteomes" id="UP000335636">
    <property type="component" value="Unassembled WGS sequence"/>
</dbReference>
<gene>
    <name evidence="2" type="ORF">MONAX_5E025918</name>
</gene>
<sequence>SPLELESGLHPAQEAQRLTLTPRGSFDSKRNKPCGTEVPSPALHTESMAQGGMDLHGRNGPPRQRPRGTRSSPSTRFRTWTTLSPSDHK</sequence>
<keyword evidence="3" id="KW-1185">Reference proteome</keyword>
<protein>
    <submittedName>
        <fullName evidence="2">Uncharacterized protein</fullName>
    </submittedName>
</protein>
<name>A0A5E4C9U3_MARMO</name>
<dbReference type="AlphaFoldDB" id="A0A5E4C9U3"/>
<evidence type="ECO:0000313" key="3">
    <source>
        <dbReference type="Proteomes" id="UP000335636"/>
    </source>
</evidence>
<comment type="caution">
    <text evidence="2">The sequence shown here is derived from an EMBL/GenBank/DDBJ whole genome shotgun (WGS) entry which is preliminary data.</text>
</comment>
<dbReference type="EMBL" id="CABDUW010001082">
    <property type="protein sequence ID" value="VTJ78495.1"/>
    <property type="molecule type" value="Genomic_DNA"/>
</dbReference>
<accession>A0A5E4C9U3</accession>